<protein>
    <recommendedName>
        <fullName evidence="3">Integrase catalytic domain-containing protein</fullName>
    </recommendedName>
</protein>
<dbReference type="Pfam" id="PF00078">
    <property type="entry name" value="RVT_1"/>
    <property type="match status" value="1"/>
</dbReference>
<proteinExistence type="predicted"/>
<dbReference type="PROSITE" id="PS50994">
    <property type="entry name" value="INTEGRASE"/>
    <property type="match status" value="1"/>
</dbReference>
<dbReference type="SUPFAM" id="SSF56672">
    <property type="entry name" value="DNA/RNA polymerases"/>
    <property type="match status" value="1"/>
</dbReference>
<feature type="region of interest" description="Disordered" evidence="2">
    <location>
        <begin position="319"/>
        <end position="340"/>
    </location>
</feature>
<dbReference type="InterPro" id="IPR043502">
    <property type="entry name" value="DNA/RNA_pol_sf"/>
</dbReference>
<accession>A5C430</accession>
<organism evidence="4">
    <name type="scientific">Vitis vinifera</name>
    <name type="common">Grape</name>
    <dbReference type="NCBI Taxonomy" id="29760"/>
    <lineage>
        <taxon>Eukaryota</taxon>
        <taxon>Viridiplantae</taxon>
        <taxon>Streptophyta</taxon>
        <taxon>Embryophyta</taxon>
        <taxon>Tracheophyta</taxon>
        <taxon>Spermatophyta</taxon>
        <taxon>Magnoliopsida</taxon>
        <taxon>eudicotyledons</taxon>
        <taxon>Gunneridae</taxon>
        <taxon>Pentapetalae</taxon>
        <taxon>rosids</taxon>
        <taxon>Vitales</taxon>
        <taxon>Vitaceae</taxon>
        <taxon>Viteae</taxon>
        <taxon>Vitis</taxon>
    </lineage>
</organism>
<dbReference type="InterPro" id="IPR043128">
    <property type="entry name" value="Rev_trsase/Diguanyl_cyclase"/>
</dbReference>
<feature type="domain" description="Integrase catalytic" evidence="3">
    <location>
        <begin position="1470"/>
        <end position="1629"/>
    </location>
</feature>
<dbReference type="GO" id="GO:0015074">
    <property type="term" value="P:DNA integration"/>
    <property type="evidence" value="ECO:0007669"/>
    <property type="project" value="InterPro"/>
</dbReference>
<keyword evidence="1" id="KW-0175">Coiled coil</keyword>
<dbReference type="Gene3D" id="3.30.70.270">
    <property type="match status" value="1"/>
</dbReference>
<feature type="region of interest" description="Disordered" evidence="2">
    <location>
        <begin position="1961"/>
        <end position="2018"/>
    </location>
</feature>
<dbReference type="PANTHER" id="PTHR48475">
    <property type="entry name" value="RIBONUCLEASE H"/>
    <property type="match status" value="1"/>
</dbReference>
<dbReference type="Pfam" id="PF13456">
    <property type="entry name" value="RVT_3"/>
    <property type="match status" value="1"/>
</dbReference>
<dbReference type="InterPro" id="IPR000477">
    <property type="entry name" value="RT_dom"/>
</dbReference>
<dbReference type="Gene3D" id="3.10.10.10">
    <property type="entry name" value="HIV Type 1 Reverse Transcriptase, subunit A, domain 1"/>
    <property type="match status" value="1"/>
</dbReference>
<dbReference type="Pfam" id="PF17919">
    <property type="entry name" value="RT_RNaseH_2"/>
    <property type="match status" value="1"/>
</dbReference>
<evidence type="ECO:0000256" key="1">
    <source>
        <dbReference type="SAM" id="Coils"/>
    </source>
</evidence>
<gene>
    <name evidence="4" type="ORF">VITISV_016263</name>
</gene>
<name>A5C430_VITVI</name>
<dbReference type="Gene3D" id="1.10.340.70">
    <property type="match status" value="1"/>
</dbReference>
<dbReference type="InterPro" id="IPR001584">
    <property type="entry name" value="Integrase_cat-core"/>
</dbReference>
<dbReference type="Gene3D" id="3.30.420.10">
    <property type="entry name" value="Ribonuclease H-like superfamily/Ribonuclease H"/>
    <property type="match status" value="2"/>
</dbReference>
<dbReference type="InterPro" id="IPR041577">
    <property type="entry name" value="RT_RNaseH_2"/>
</dbReference>
<feature type="region of interest" description="Disordered" evidence="2">
    <location>
        <begin position="268"/>
        <end position="291"/>
    </location>
</feature>
<dbReference type="GO" id="GO:0004523">
    <property type="term" value="F:RNA-DNA hybrid ribonuclease activity"/>
    <property type="evidence" value="ECO:0007669"/>
    <property type="project" value="InterPro"/>
</dbReference>
<dbReference type="GO" id="GO:0003676">
    <property type="term" value="F:nucleic acid binding"/>
    <property type="evidence" value="ECO:0007669"/>
    <property type="project" value="InterPro"/>
</dbReference>
<feature type="coiled-coil region" evidence="1">
    <location>
        <begin position="2097"/>
        <end position="2131"/>
    </location>
</feature>
<evidence type="ECO:0000259" key="3">
    <source>
        <dbReference type="PROSITE" id="PS50994"/>
    </source>
</evidence>
<evidence type="ECO:0000313" key="4">
    <source>
        <dbReference type="EMBL" id="CAN73027.1"/>
    </source>
</evidence>
<reference evidence="4" key="1">
    <citation type="journal article" date="2007" name="PLoS ONE">
        <title>The first genome sequence of an elite grapevine cultivar (Pinot noir Vitis vinifera L.): coping with a highly heterozygous genome.</title>
        <authorList>
            <person name="Velasco R."/>
            <person name="Zharkikh A."/>
            <person name="Troggio M."/>
            <person name="Cartwright D.A."/>
            <person name="Cestaro A."/>
            <person name="Pruss D."/>
            <person name="Pindo M."/>
            <person name="FitzGerald L.M."/>
            <person name="Vezzulli S."/>
            <person name="Reid J."/>
            <person name="Malacarne G."/>
            <person name="Iliev D."/>
            <person name="Coppola G."/>
            <person name="Wardell B."/>
            <person name="Micheletti D."/>
            <person name="Macalma T."/>
            <person name="Facci M."/>
            <person name="Mitchell J.T."/>
            <person name="Perazzolli M."/>
            <person name="Eldredge G."/>
            <person name="Gatto P."/>
            <person name="Oyzerski R."/>
            <person name="Moretto M."/>
            <person name="Gutin N."/>
            <person name="Stefanini M."/>
            <person name="Chen Y."/>
            <person name="Segala C."/>
            <person name="Davenport C."/>
            <person name="Dematte L."/>
            <person name="Mraz A."/>
            <person name="Battilana J."/>
            <person name="Stormo K."/>
            <person name="Costa F."/>
            <person name="Tao Q."/>
            <person name="Si-Ammour A."/>
            <person name="Harkins T."/>
            <person name="Lackey A."/>
            <person name="Perbost C."/>
            <person name="Taillon B."/>
            <person name="Stella A."/>
            <person name="Solovyev V."/>
            <person name="Fawcett J.A."/>
            <person name="Sterck L."/>
            <person name="Vandepoele K."/>
            <person name="Grando S.M."/>
            <person name="Toppo S."/>
            <person name="Moser C."/>
            <person name="Lanchbury J."/>
            <person name="Bogden R."/>
            <person name="Skolnick M."/>
            <person name="Sgaramella V."/>
            <person name="Bhatnagar S.K."/>
            <person name="Fontana P."/>
            <person name="Gutin A."/>
            <person name="Van de Peer Y."/>
            <person name="Salamini F."/>
            <person name="Viola R."/>
        </authorList>
    </citation>
    <scope>NUCLEOTIDE SEQUENCE</scope>
</reference>
<dbReference type="Pfam" id="PF00665">
    <property type="entry name" value="rve"/>
    <property type="match status" value="1"/>
</dbReference>
<sequence>MDGNGSNFEDHHHLHCHLFLVVEMLDDGSSQLRMSPYLGSGLTGTHFAKWKALREPRVTSWLVDKESSSGIEEQMRVEHERSEEVLLDAGFERVKERSRRRIGQDRIFIHNLDTPYWVRVEGRLVRYSERPSMDQQVVTMDQFTATMASIQEALASFRVGLSAIVQTTIVDDAHARIDRLEQRMRQMRVSDGLDVWDDFEGMPVANLPAKFRMLDIERYTGIGCPRIHLRLYSTVMRAHGLDESQMITLFPLSLSGMTQNVEDDISRGLWTDSSPSDVKGKKPFGGQRSFDGIERPPISYTTIGHPCYAAQFIARPTTSYPRPRAQRTSAPSALRTQRLPPQPIPPQFRMDLHCAYHQGLGHETDRCTALRHAIQDLIDQGLVHLGQPSVTTNPLPAHTTHAVPPPTDGIHFLVFSDHDDYIHMLSWDDTELEPIIVQTPFILISNVKEVQALHVDDSHTLDVQYILRGGRVLRQPPPAAARPVEGTSTPKEVRVEDYEILRQLQSTQAHISIWSLLASSSTHRDALIRALSQIRVKTTTFHEGLIHMMMVGRATCIVFSDDELPPEGSNHTRPLYTFVGCSSRRVPTVLLDNGSTLNVCPLATTIVLGYVPSNFSPSTQTVHLYDSTRREVMGTLEIELLIGLATFVTVFQVLRIPTSFNLLLGRPWIHKARPIPSSLHQNVKFIHDGQVVVVQSVGDMFIFAKPVLEISHTDDDIFLTGFTFDEVQTVEIEDFCRDFVTMFFDQHSSTVVLDMMQNYFVRASELHAPSDGIIGGFNTTKEAELQHLISDIVDGAVLCDEMLALILSQIEEIVQPELTSPFNLFGVSFIKIAEEIQTAPAPEIAEDIIVVDDFLDGPIGLVEGVSDFVDSPLSFDVLSGFISLKKEIQKQLSVGFLSVVEYPEWLANVVPVPKKDGKVRVCVDFRDLNKASPKDDFPLPHINMLVDSTTGHSMLSFMDGFFGYNQILMAPEDMEKTSFITEWGTYCYRVMPFGLKNAGTTYQRAATILFHDMMHRDVEVYVDDMIVKSRDRPDHLAALERFFERIRQFKLRLNPKKCTFRVTSRKLLGYMVRERGIEVDPDKIRAILDMPASRTERECQRAFERIKEYLLSPPVLASPTLGRPLLLYLSISDVALGCMLAQLDDSGKDQAIYYLSKRMLDYEARYVMIERYCLALVWATHRLRHYMTEYLVHLISRLDLLRYLFDRLTLIGRLMRWLVLLTKFDIHYVTQKSIRGSIIADHLASLLVSDGRAIDDDFPGEDTALELRIRQMEVFGDSNMVLRQIQGEWKTRDVKLRPYHAYLELLVGRFDDLRYTHLPRAQNQFVDALANLASMIDIPADATIRHLLIESRSAPTYYCLIDNTEIDDGLPWYHDIYHFLRLGVYLEVVTAKDKRTLRQLAARFLICGETLYKRSPDGMLLLCLDRTSADRVMREVHAGVCGPHMRGHMLARKIMRTGYFWLTMETDCCQFVQRCLESQIHGDLIHISPKSSNGHEFILVAIDYFTKWVEAASYARLTSARVANFIISHIICRYGVPHELISDRGVHFKAEVDTLVQRYDIRHHRSSAYRPQTNGAVEAANKNIKRILRRMVKTSRDWSKKLPFVLWAYRTSFRTSIGATPYSLVYDEMRLRAADYVCAYQRKMARAFKKRVKPRPLHIGDLDLRVIKGLIRDPKGTFREERFCYGRSVSANCREVEGEPEEGRESNGLAVRLILLDRGISRLMEGLVPPPSQKQNHHTVARKIVSSASLTDLWLLVREGSLADMDLVLMQLKKNGRKLYMIMEISCVFDQTYKEHLDGMRLGATELVIAWTSIVVLVIHAVPSWLLMPRQGYGLVGVAVMMNLSWWLRAYTRASSFVAVRKPPSLPITFCPCALLPKVPRSVTLKITLVIEVSSPRHPASELLSSATTLIMAPAGSSSHLGLRRLFQVDAKQWLGFIHRGCSCAGCMKENDGAQRWEFKRRDSDVDSSSDNSKSSSSAEPVLKKHKLVSSLISPENDETSGTPRSQQEGKSDRSSGDQFKIVKANKMQIGSSKRKNLYSKETKRDSFKKVNKKKSKSNACDLATLDDFKIFMESLLEDLKVARENFSICSRMSYFASQLEKAFKEARCEIQRLTCQMEELCKNSAKESEREDLKATKHHVRDPIIVKTKGNLGNLKDKFKKPRHCGKCKKVGHTIRKYPEFVNTHNAFINIEDMGDMPSLLNHNMEGGSRHEINEFSQNTTLGTFQNGPETSLYDSWLGLHPPNYFTNHVTMNHFTSGISGASSTYHNQ</sequence>
<dbReference type="InterPro" id="IPR012337">
    <property type="entry name" value="RNaseH-like_sf"/>
</dbReference>
<dbReference type="SUPFAM" id="SSF53098">
    <property type="entry name" value="Ribonuclease H-like"/>
    <property type="match status" value="2"/>
</dbReference>
<dbReference type="PANTHER" id="PTHR48475:SF1">
    <property type="entry name" value="RNASE H TYPE-1 DOMAIN-CONTAINING PROTEIN"/>
    <property type="match status" value="1"/>
</dbReference>
<dbReference type="ExpressionAtlas" id="A5C430">
    <property type="expression patterns" value="baseline and differential"/>
</dbReference>
<feature type="compositionally biased region" description="Polar residues" evidence="2">
    <location>
        <begin position="319"/>
        <end position="335"/>
    </location>
</feature>
<dbReference type="CDD" id="cd00303">
    <property type="entry name" value="retropepsin_like"/>
    <property type="match status" value="1"/>
</dbReference>
<dbReference type="EMBL" id="AM481540">
    <property type="protein sequence ID" value="CAN73027.1"/>
    <property type="molecule type" value="Genomic_DNA"/>
</dbReference>
<dbReference type="InterPro" id="IPR002156">
    <property type="entry name" value="RNaseH_domain"/>
</dbReference>
<evidence type="ECO:0000256" key="2">
    <source>
        <dbReference type="SAM" id="MobiDB-lite"/>
    </source>
</evidence>
<dbReference type="CDD" id="cd01647">
    <property type="entry name" value="RT_LTR"/>
    <property type="match status" value="1"/>
</dbReference>
<feature type="compositionally biased region" description="Low complexity" evidence="2">
    <location>
        <begin position="1967"/>
        <end position="1978"/>
    </location>
</feature>
<dbReference type="InterPro" id="IPR036397">
    <property type="entry name" value="RNaseH_sf"/>
</dbReference>